<accession>A0A840W5N1</accession>
<name>A0A840W5N1_9ACTN</name>
<gene>
    <name evidence="3" type="ORF">HNR07_003406</name>
</gene>
<evidence type="ECO:0000256" key="1">
    <source>
        <dbReference type="SAM" id="Phobius"/>
    </source>
</evidence>
<dbReference type="InterPro" id="IPR012495">
    <property type="entry name" value="TadE-like_dom"/>
</dbReference>
<protein>
    <submittedName>
        <fullName evidence="3">Flp pilus assembly protein TadG</fullName>
    </submittedName>
</protein>
<dbReference type="RefSeq" id="WP_221318845.1">
    <property type="nucleotide sequence ID" value="NZ_BAAAKM010000139.1"/>
</dbReference>
<evidence type="ECO:0000313" key="4">
    <source>
        <dbReference type="Proteomes" id="UP000579647"/>
    </source>
</evidence>
<dbReference type="EMBL" id="JACHDO010000001">
    <property type="protein sequence ID" value="MBB5492269.1"/>
    <property type="molecule type" value="Genomic_DNA"/>
</dbReference>
<evidence type="ECO:0000259" key="2">
    <source>
        <dbReference type="Pfam" id="PF07811"/>
    </source>
</evidence>
<proteinExistence type="predicted"/>
<evidence type="ECO:0000313" key="3">
    <source>
        <dbReference type="EMBL" id="MBB5492269.1"/>
    </source>
</evidence>
<comment type="caution">
    <text evidence="3">The sequence shown here is derived from an EMBL/GenBank/DDBJ whole genome shotgun (WGS) entry which is preliminary data.</text>
</comment>
<dbReference type="Proteomes" id="UP000579647">
    <property type="component" value="Unassembled WGS sequence"/>
</dbReference>
<keyword evidence="1" id="KW-0812">Transmembrane</keyword>
<reference evidence="3 4" key="1">
    <citation type="submission" date="2020-08" db="EMBL/GenBank/DDBJ databases">
        <title>Sequencing the genomes of 1000 actinobacteria strains.</title>
        <authorList>
            <person name="Klenk H.-P."/>
        </authorList>
    </citation>
    <scope>NUCLEOTIDE SEQUENCE [LARGE SCALE GENOMIC DNA]</scope>
    <source>
        <strain evidence="3 4">DSM 44598</strain>
    </source>
</reference>
<feature type="domain" description="TadE-like" evidence="2">
    <location>
        <begin position="19"/>
        <end position="61"/>
    </location>
</feature>
<dbReference type="AlphaFoldDB" id="A0A840W5N1"/>
<keyword evidence="1" id="KW-1133">Transmembrane helix</keyword>
<sequence length="147" mass="15167">MTIQKTREQGRRKSRSDRGSASVELTLLVPVIVLALVLMVVAGRQVSAALITQDAAAAAARVASLQREAGAARTQARQAAEQELTDRGLVCAPFAVRVDTSRFVPGGAVGVEVQCTVTVVDLGGLGGQRTLTAGAASPVDPYRGSTP</sequence>
<keyword evidence="4" id="KW-1185">Reference proteome</keyword>
<feature type="transmembrane region" description="Helical" evidence="1">
    <location>
        <begin position="21"/>
        <end position="42"/>
    </location>
</feature>
<dbReference type="Pfam" id="PF07811">
    <property type="entry name" value="TadE"/>
    <property type="match status" value="1"/>
</dbReference>
<organism evidence="3 4">
    <name type="scientific">Nocardiopsis metallicus</name>
    <dbReference type="NCBI Taxonomy" id="179819"/>
    <lineage>
        <taxon>Bacteria</taxon>
        <taxon>Bacillati</taxon>
        <taxon>Actinomycetota</taxon>
        <taxon>Actinomycetes</taxon>
        <taxon>Streptosporangiales</taxon>
        <taxon>Nocardiopsidaceae</taxon>
        <taxon>Nocardiopsis</taxon>
    </lineage>
</organism>
<keyword evidence="1" id="KW-0472">Membrane</keyword>